<dbReference type="Proteomes" id="UP000286268">
    <property type="component" value="Chromosome"/>
</dbReference>
<sequence>MLFVYYLSDGEIYQASTPERNLSEFFGESRVEEMSKVFGALYLEYNYLIFYNFKQFHVVDGQLKLKDGAPLQSLLNPVAQSN</sequence>
<dbReference type="RefSeq" id="WP_128212034.1">
    <property type="nucleotide sequence ID" value="NZ_CP025746.1"/>
</dbReference>
<dbReference type="AlphaFoldDB" id="A0A410DQC8"/>
<keyword evidence="2" id="KW-1185">Reference proteome</keyword>
<evidence type="ECO:0000313" key="2">
    <source>
        <dbReference type="Proteomes" id="UP000286268"/>
    </source>
</evidence>
<evidence type="ECO:0000313" key="1">
    <source>
        <dbReference type="EMBL" id="QAA31252.1"/>
    </source>
</evidence>
<gene>
    <name evidence="1" type="ORF">C1I91_06100</name>
</gene>
<protein>
    <submittedName>
        <fullName evidence="1">Uncharacterized protein</fullName>
    </submittedName>
</protein>
<organism evidence="1 2">
    <name type="scientific">Clostridium manihotivorum</name>
    <dbReference type="NCBI Taxonomy" id="2320868"/>
    <lineage>
        <taxon>Bacteria</taxon>
        <taxon>Bacillati</taxon>
        <taxon>Bacillota</taxon>
        <taxon>Clostridia</taxon>
        <taxon>Eubacteriales</taxon>
        <taxon>Clostridiaceae</taxon>
        <taxon>Clostridium</taxon>
    </lineage>
</organism>
<dbReference type="EMBL" id="CP025746">
    <property type="protein sequence ID" value="QAA31252.1"/>
    <property type="molecule type" value="Genomic_DNA"/>
</dbReference>
<proteinExistence type="predicted"/>
<reference evidence="1 2" key="1">
    <citation type="submission" date="2018-01" db="EMBL/GenBank/DDBJ databases">
        <title>Genome Sequencing and Assembly of Anaerobacter polyendosporus strain CT4.</title>
        <authorList>
            <person name="Tachaapaikoon C."/>
            <person name="Sutheeworapong S."/>
            <person name="Jenjaroenpun P."/>
            <person name="Wongsurawat T."/>
            <person name="Nookeaw I."/>
            <person name="Cheawchanlertfa P."/>
            <person name="Kosugi A."/>
            <person name="Cheevadhanarak S."/>
            <person name="Ratanakhanokchai K."/>
        </authorList>
    </citation>
    <scope>NUCLEOTIDE SEQUENCE [LARGE SCALE GENOMIC DNA]</scope>
    <source>
        <strain evidence="1 2">CT4</strain>
    </source>
</reference>
<dbReference type="KEGG" id="cmah:C1I91_06100"/>
<accession>A0A410DQC8</accession>
<name>A0A410DQC8_9CLOT</name>